<accession>W2S873</accession>
<dbReference type="Proteomes" id="UP000030752">
    <property type="component" value="Unassembled WGS sequence"/>
</dbReference>
<reference evidence="1 2" key="1">
    <citation type="submission" date="2013-03" db="EMBL/GenBank/DDBJ databases">
        <title>The Genome Sequence of Phialophora europaea CBS 101466.</title>
        <authorList>
            <consortium name="The Broad Institute Genomics Platform"/>
            <person name="Cuomo C."/>
            <person name="de Hoog S."/>
            <person name="Gorbushina A."/>
            <person name="Walker B."/>
            <person name="Young S.K."/>
            <person name="Zeng Q."/>
            <person name="Gargeya S."/>
            <person name="Fitzgerald M."/>
            <person name="Haas B."/>
            <person name="Abouelleil A."/>
            <person name="Allen A.W."/>
            <person name="Alvarado L."/>
            <person name="Arachchi H.M."/>
            <person name="Berlin A.M."/>
            <person name="Chapman S.B."/>
            <person name="Gainer-Dewar J."/>
            <person name="Goldberg J."/>
            <person name="Griggs A."/>
            <person name="Gujja S."/>
            <person name="Hansen M."/>
            <person name="Howarth C."/>
            <person name="Imamovic A."/>
            <person name="Ireland A."/>
            <person name="Larimer J."/>
            <person name="McCowan C."/>
            <person name="Murphy C."/>
            <person name="Pearson M."/>
            <person name="Poon T.W."/>
            <person name="Priest M."/>
            <person name="Roberts A."/>
            <person name="Saif S."/>
            <person name="Shea T."/>
            <person name="Sisk P."/>
            <person name="Sykes S."/>
            <person name="Wortman J."/>
            <person name="Nusbaum C."/>
            <person name="Birren B."/>
        </authorList>
    </citation>
    <scope>NUCLEOTIDE SEQUENCE [LARGE SCALE GENOMIC DNA]</scope>
    <source>
        <strain evidence="1 2">CBS 101466</strain>
    </source>
</reference>
<sequence length="52" mass="6069">MKRKCRGYETGYAFARVVILSADRNGLVKRQGDWSIWVWIIPVPSSWCRLQA</sequence>
<dbReference type="AlphaFoldDB" id="W2S873"/>
<name>W2S873_CYPE1</name>
<dbReference type="VEuPathDB" id="FungiDB:HMPREF1541_09737"/>
<dbReference type="HOGENOM" id="CLU_3087169_0_0_1"/>
<evidence type="ECO:0000313" key="1">
    <source>
        <dbReference type="EMBL" id="ETN44862.1"/>
    </source>
</evidence>
<dbReference type="GeneID" id="19977076"/>
<proteinExistence type="predicted"/>
<dbReference type="RefSeq" id="XP_008712632.1">
    <property type="nucleotide sequence ID" value="XM_008714410.1"/>
</dbReference>
<evidence type="ECO:0000313" key="2">
    <source>
        <dbReference type="Proteomes" id="UP000030752"/>
    </source>
</evidence>
<dbReference type="EMBL" id="KB822713">
    <property type="protein sequence ID" value="ETN44862.1"/>
    <property type="molecule type" value="Genomic_DNA"/>
</dbReference>
<gene>
    <name evidence="1" type="ORF">HMPREF1541_09737</name>
</gene>
<keyword evidence="2" id="KW-1185">Reference proteome</keyword>
<organism evidence="1 2">
    <name type="scientific">Cyphellophora europaea (strain CBS 101466)</name>
    <name type="common">Phialophora europaea</name>
    <dbReference type="NCBI Taxonomy" id="1220924"/>
    <lineage>
        <taxon>Eukaryota</taxon>
        <taxon>Fungi</taxon>
        <taxon>Dikarya</taxon>
        <taxon>Ascomycota</taxon>
        <taxon>Pezizomycotina</taxon>
        <taxon>Eurotiomycetes</taxon>
        <taxon>Chaetothyriomycetidae</taxon>
        <taxon>Chaetothyriales</taxon>
        <taxon>Cyphellophoraceae</taxon>
        <taxon>Cyphellophora</taxon>
    </lineage>
</organism>
<protein>
    <submittedName>
        <fullName evidence="1">Uncharacterized protein</fullName>
    </submittedName>
</protein>
<dbReference type="InParanoid" id="W2S873"/>